<keyword evidence="1" id="KW-0472">Membrane</keyword>
<comment type="caution">
    <text evidence="2">The sequence shown here is derived from an EMBL/GenBank/DDBJ whole genome shotgun (WGS) entry which is preliminary data.</text>
</comment>
<reference evidence="2 3" key="1">
    <citation type="submission" date="2020-01" db="EMBL/GenBank/DDBJ databases">
        <title>Muriicola jejuensis KCTC 22299.</title>
        <authorList>
            <person name="Wang G."/>
        </authorList>
    </citation>
    <scope>NUCLEOTIDE SEQUENCE [LARGE SCALE GENOMIC DNA]</scope>
    <source>
        <strain evidence="2 3">KCTC 22299</strain>
    </source>
</reference>
<protein>
    <submittedName>
        <fullName evidence="2">DUF3810 family protein</fullName>
    </submittedName>
</protein>
<dbReference type="AlphaFoldDB" id="A0A6P0UEA6"/>
<dbReference type="InterPro" id="IPR024294">
    <property type="entry name" value="DUF3810"/>
</dbReference>
<keyword evidence="3" id="KW-1185">Reference proteome</keyword>
<dbReference type="Proteomes" id="UP000468443">
    <property type="component" value="Unassembled WGS sequence"/>
</dbReference>
<evidence type="ECO:0000313" key="3">
    <source>
        <dbReference type="Proteomes" id="UP000468443"/>
    </source>
</evidence>
<keyword evidence="1" id="KW-1133">Transmembrane helix</keyword>
<dbReference type="RefSeq" id="WP_163693179.1">
    <property type="nucleotide sequence ID" value="NZ_FXTW01000002.1"/>
</dbReference>
<dbReference type="Pfam" id="PF12725">
    <property type="entry name" value="DUF3810"/>
    <property type="match status" value="1"/>
</dbReference>
<feature type="transmembrane region" description="Helical" evidence="1">
    <location>
        <begin position="49"/>
        <end position="70"/>
    </location>
</feature>
<feature type="transmembrane region" description="Helical" evidence="1">
    <location>
        <begin position="91"/>
        <end position="111"/>
    </location>
</feature>
<keyword evidence="1" id="KW-0812">Transmembrane</keyword>
<gene>
    <name evidence="2" type="ORF">GWK09_09810</name>
</gene>
<sequence length="355" mass="41294">MNYRLKNAIALSLPLQILLIRWIREYPEIIEKYYSRGVYPLISSAIRWAYGWIPFSLGDILYTLLLFISLRYLYKHRLRIRTKPLSFLRDLTAVLSIAYFSFHLLWGLNYYRQPLYQTLGLRDTCTTEELSEFTSILVEKTNQLQQELTGSDSIQVRFPFRHQEVFKMVGAEYRPLPAGHSDFRYPNPSLKGSIYSLALTYMGYGGYLNPFTLEAQVNQKIPMFRFPVVSCHEIAHQLGYAAENEANFIGYLAALNHSDPRIHYAALSYALGYCLSELRMLDESLFKEAYSKVHPGIKKDFEELRDFWTAYENPLEPIFKMSFNAFLKANNQAEGIRSYNLVVSLLVAYHETTPL</sequence>
<evidence type="ECO:0000256" key="1">
    <source>
        <dbReference type="SAM" id="Phobius"/>
    </source>
</evidence>
<evidence type="ECO:0000313" key="2">
    <source>
        <dbReference type="EMBL" id="NER10810.1"/>
    </source>
</evidence>
<organism evidence="2 3">
    <name type="scientific">Muriicola jejuensis</name>
    <dbReference type="NCBI Taxonomy" id="504488"/>
    <lineage>
        <taxon>Bacteria</taxon>
        <taxon>Pseudomonadati</taxon>
        <taxon>Bacteroidota</taxon>
        <taxon>Flavobacteriia</taxon>
        <taxon>Flavobacteriales</taxon>
        <taxon>Flavobacteriaceae</taxon>
        <taxon>Muriicola</taxon>
    </lineage>
</organism>
<dbReference type="EMBL" id="JAABOP010000002">
    <property type="protein sequence ID" value="NER10810.1"/>
    <property type="molecule type" value="Genomic_DNA"/>
</dbReference>
<proteinExistence type="predicted"/>
<name>A0A6P0UEA6_9FLAO</name>
<accession>A0A6P0UEA6</accession>